<protein>
    <submittedName>
        <fullName evidence="9">Cyclic nucleotide-activated ion channel</fullName>
    </submittedName>
</protein>
<dbReference type="Pfam" id="PF00027">
    <property type="entry name" value="cNMP_binding"/>
    <property type="match status" value="1"/>
</dbReference>
<accession>B8BXH7</accession>
<feature type="transmembrane region" description="Helical" evidence="7">
    <location>
        <begin position="605"/>
        <end position="624"/>
    </location>
</feature>
<keyword evidence="2" id="KW-0813">Transport</keyword>
<gene>
    <name evidence="9" type="ORF">THAPSDRAFT_268454</name>
</gene>
<dbReference type="OMA" id="EPAIIRC"/>
<dbReference type="InterPro" id="IPR014710">
    <property type="entry name" value="RmlC-like_jellyroll"/>
</dbReference>
<evidence type="ECO:0000256" key="6">
    <source>
        <dbReference type="ARBA" id="ARBA00023136"/>
    </source>
</evidence>
<dbReference type="Gene3D" id="2.60.120.10">
    <property type="entry name" value="Jelly Rolls"/>
    <property type="match status" value="2"/>
</dbReference>
<feature type="non-terminal residue" evidence="9">
    <location>
        <position position="1"/>
    </location>
</feature>
<feature type="transmembrane region" description="Helical" evidence="7">
    <location>
        <begin position="181"/>
        <end position="207"/>
    </location>
</feature>
<feature type="transmembrane region" description="Helical" evidence="7">
    <location>
        <begin position="556"/>
        <end position="574"/>
    </location>
</feature>
<dbReference type="InParanoid" id="B8BXH7"/>
<dbReference type="RefSeq" id="XP_002288774.1">
    <property type="nucleotide sequence ID" value="XM_002288738.1"/>
</dbReference>
<comment type="subcellular location">
    <subcellularLocation>
        <location evidence="1">Membrane</location>
        <topology evidence="1">Multi-pass membrane protein</topology>
    </subcellularLocation>
</comment>
<dbReference type="SUPFAM" id="SSF51206">
    <property type="entry name" value="cAMP-binding domain-like"/>
    <property type="match status" value="2"/>
</dbReference>
<dbReference type="Gene3D" id="1.10.287.70">
    <property type="match status" value="2"/>
</dbReference>
<dbReference type="HOGENOM" id="CLU_336067_0_0_1"/>
<dbReference type="eggNOG" id="KOG0498">
    <property type="taxonomic scope" value="Eukaryota"/>
</dbReference>
<dbReference type="InterPro" id="IPR005821">
    <property type="entry name" value="Ion_trans_dom"/>
</dbReference>
<dbReference type="PROSITE" id="PS50042">
    <property type="entry name" value="CNMP_BINDING_3"/>
    <property type="match status" value="2"/>
</dbReference>
<organism evidence="9 10">
    <name type="scientific">Thalassiosira pseudonana</name>
    <name type="common">Marine diatom</name>
    <name type="synonym">Cyclotella nana</name>
    <dbReference type="NCBI Taxonomy" id="35128"/>
    <lineage>
        <taxon>Eukaryota</taxon>
        <taxon>Sar</taxon>
        <taxon>Stramenopiles</taxon>
        <taxon>Ochrophyta</taxon>
        <taxon>Bacillariophyta</taxon>
        <taxon>Coscinodiscophyceae</taxon>
        <taxon>Thalassiosirophycidae</taxon>
        <taxon>Thalassiosirales</taxon>
        <taxon>Thalassiosiraceae</taxon>
        <taxon>Thalassiosira</taxon>
    </lineage>
</organism>
<dbReference type="Proteomes" id="UP000001449">
    <property type="component" value="Chromosome 3"/>
</dbReference>
<dbReference type="SUPFAM" id="SSF81324">
    <property type="entry name" value="Voltage-gated potassium channels"/>
    <property type="match status" value="2"/>
</dbReference>
<evidence type="ECO:0000256" key="2">
    <source>
        <dbReference type="ARBA" id="ARBA00022448"/>
    </source>
</evidence>
<dbReference type="GO" id="GO:0005249">
    <property type="term" value="F:voltage-gated potassium channel activity"/>
    <property type="evidence" value="ECO:0000318"/>
    <property type="project" value="GO_Central"/>
</dbReference>
<feature type="transmembrane region" description="Helical" evidence="7">
    <location>
        <begin position="500"/>
        <end position="518"/>
    </location>
</feature>
<feature type="domain" description="Cyclic nucleotide-binding" evidence="8">
    <location>
        <begin position="377"/>
        <end position="465"/>
    </location>
</feature>
<dbReference type="GO" id="GO:0042391">
    <property type="term" value="P:regulation of membrane potential"/>
    <property type="evidence" value="ECO:0000318"/>
    <property type="project" value="GO_Central"/>
</dbReference>
<evidence type="ECO:0000256" key="4">
    <source>
        <dbReference type="ARBA" id="ARBA00022989"/>
    </source>
</evidence>
<reference evidence="9 10" key="2">
    <citation type="journal article" date="2008" name="Nature">
        <title>The Phaeodactylum genome reveals the evolutionary history of diatom genomes.</title>
        <authorList>
            <person name="Bowler C."/>
            <person name="Allen A.E."/>
            <person name="Badger J.H."/>
            <person name="Grimwood J."/>
            <person name="Jabbari K."/>
            <person name="Kuo A."/>
            <person name="Maheswari U."/>
            <person name="Martens C."/>
            <person name="Maumus F."/>
            <person name="Otillar R.P."/>
            <person name="Rayko E."/>
            <person name="Salamov A."/>
            <person name="Vandepoele K."/>
            <person name="Beszteri B."/>
            <person name="Gruber A."/>
            <person name="Heijde M."/>
            <person name="Katinka M."/>
            <person name="Mock T."/>
            <person name="Valentin K."/>
            <person name="Verret F."/>
            <person name="Berges J.A."/>
            <person name="Brownlee C."/>
            <person name="Cadoret J.P."/>
            <person name="Chiovitti A."/>
            <person name="Choi C.J."/>
            <person name="Coesel S."/>
            <person name="De Martino A."/>
            <person name="Detter J.C."/>
            <person name="Durkin C."/>
            <person name="Falciatore A."/>
            <person name="Fournet J."/>
            <person name="Haruta M."/>
            <person name="Huysman M.J."/>
            <person name="Jenkins B.D."/>
            <person name="Jiroutova K."/>
            <person name="Jorgensen R.E."/>
            <person name="Joubert Y."/>
            <person name="Kaplan A."/>
            <person name="Kroger N."/>
            <person name="Kroth P.G."/>
            <person name="La Roche J."/>
            <person name="Lindquist E."/>
            <person name="Lommer M."/>
            <person name="Martin-Jezequel V."/>
            <person name="Lopez P.J."/>
            <person name="Lucas S."/>
            <person name="Mangogna M."/>
            <person name="McGinnis K."/>
            <person name="Medlin L.K."/>
            <person name="Montsant A."/>
            <person name="Oudot-Le Secq M.P."/>
            <person name="Napoli C."/>
            <person name="Obornik M."/>
            <person name="Parker M.S."/>
            <person name="Petit J.L."/>
            <person name="Porcel B.M."/>
            <person name="Poulsen N."/>
            <person name="Robison M."/>
            <person name="Rychlewski L."/>
            <person name="Rynearson T.A."/>
            <person name="Schmutz J."/>
            <person name="Shapiro H."/>
            <person name="Siaut M."/>
            <person name="Stanley M."/>
            <person name="Sussman M.R."/>
            <person name="Taylor A.R."/>
            <person name="Vardi A."/>
            <person name="von Dassow P."/>
            <person name="Vyverman W."/>
            <person name="Willis A."/>
            <person name="Wyrwicz L.S."/>
            <person name="Rokhsar D.S."/>
            <person name="Weissenbach J."/>
            <person name="Armbrust E.V."/>
            <person name="Green B.R."/>
            <person name="Van de Peer Y."/>
            <person name="Grigoriev I.V."/>
        </authorList>
    </citation>
    <scope>NUCLEOTIDE SEQUENCE [LARGE SCALE GENOMIC DNA]</scope>
    <source>
        <strain evidence="9 10">CCMP1335</strain>
    </source>
</reference>
<dbReference type="GO" id="GO:0005886">
    <property type="term" value="C:plasma membrane"/>
    <property type="evidence" value="ECO:0000318"/>
    <property type="project" value="GO_Central"/>
</dbReference>
<dbReference type="GeneID" id="7444728"/>
<dbReference type="PANTHER" id="PTHR10217:SF435">
    <property type="entry name" value="POTASSIUM VOLTAGE-GATED CHANNEL PROTEIN EAG"/>
    <property type="match status" value="1"/>
</dbReference>
<dbReference type="EMBL" id="CM000640">
    <property type="protein sequence ID" value="EED94210.1"/>
    <property type="molecule type" value="Genomic_DNA"/>
</dbReference>
<dbReference type="AlphaFoldDB" id="B8BXH7"/>
<dbReference type="Pfam" id="PF00520">
    <property type="entry name" value="Ion_trans"/>
    <property type="match status" value="2"/>
</dbReference>
<evidence type="ECO:0000256" key="1">
    <source>
        <dbReference type="ARBA" id="ARBA00004141"/>
    </source>
</evidence>
<keyword evidence="5" id="KW-0406">Ion transport</keyword>
<keyword evidence="10" id="KW-1185">Reference proteome</keyword>
<evidence type="ECO:0000256" key="5">
    <source>
        <dbReference type="ARBA" id="ARBA00023065"/>
    </source>
</evidence>
<evidence type="ECO:0000256" key="7">
    <source>
        <dbReference type="SAM" id="Phobius"/>
    </source>
</evidence>
<dbReference type="InterPro" id="IPR050818">
    <property type="entry name" value="KCNH_animal-type"/>
</dbReference>
<feature type="transmembrane region" description="Helical" evidence="7">
    <location>
        <begin position="260"/>
        <end position="279"/>
    </location>
</feature>
<dbReference type="SMART" id="SM00100">
    <property type="entry name" value="cNMP"/>
    <property type="match status" value="1"/>
</dbReference>
<name>B8BXH7_THAPS</name>
<keyword evidence="3 7" id="KW-0812">Transmembrane</keyword>
<evidence type="ECO:0000259" key="8">
    <source>
        <dbReference type="PROSITE" id="PS50042"/>
    </source>
</evidence>
<dbReference type="KEGG" id="tps:THAPSDRAFT_268454"/>
<feature type="domain" description="Cyclic nucleotide-binding" evidence="8">
    <location>
        <begin position="801"/>
        <end position="849"/>
    </location>
</feature>
<dbReference type="PaxDb" id="35128-Thaps268454"/>
<dbReference type="GO" id="GO:0071805">
    <property type="term" value="P:potassium ion transmembrane transport"/>
    <property type="evidence" value="ECO:0000318"/>
    <property type="project" value="GO_Central"/>
</dbReference>
<dbReference type="InterPro" id="IPR000595">
    <property type="entry name" value="cNMP-bd_dom"/>
</dbReference>
<dbReference type="PANTHER" id="PTHR10217">
    <property type="entry name" value="VOLTAGE AND LIGAND GATED POTASSIUM CHANNEL"/>
    <property type="match status" value="1"/>
</dbReference>
<dbReference type="eggNOG" id="KOG0500">
    <property type="taxonomic scope" value="Eukaryota"/>
</dbReference>
<reference evidence="9 10" key="1">
    <citation type="journal article" date="2004" name="Science">
        <title>The genome of the diatom Thalassiosira pseudonana: ecology, evolution, and metabolism.</title>
        <authorList>
            <person name="Armbrust E.V."/>
            <person name="Berges J.A."/>
            <person name="Bowler C."/>
            <person name="Green B.R."/>
            <person name="Martinez D."/>
            <person name="Putnam N.H."/>
            <person name="Zhou S."/>
            <person name="Allen A.E."/>
            <person name="Apt K.E."/>
            <person name="Bechner M."/>
            <person name="Brzezinski M.A."/>
            <person name="Chaal B.K."/>
            <person name="Chiovitti A."/>
            <person name="Davis A.K."/>
            <person name="Demarest M.S."/>
            <person name="Detter J.C."/>
            <person name="Glavina T."/>
            <person name="Goodstein D."/>
            <person name="Hadi M.Z."/>
            <person name="Hellsten U."/>
            <person name="Hildebrand M."/>
            <person name="Jenkins B.D."/>
            <person name="Jurka J."/>
            <person name="Kapitonov V.V."/>
            <person name="Kroger N."/>
            <person name="Lau W.W."/>
            <person name="Lane T.W."/>
            <person name="Larimer F.W."/>
            <person name="Lippmeier J.C."/>
            <person name="Lucas S."/>
            <person name="Medina M."/>
            <person name="Montsant A."/>
            <person name="Obornik M."/>
            <person name="Parker M.S."/>
            <person name="Palenik B."/>
            <person name="Pazour G.J."/>
            <person name="Richardson P.M."/>
            <person name="Rynearson T.A."/>
            <person name="Saito M.A."/>
            <person name="Schwartz D.C."/>
            <person name="Thamatrakoln K."/>
            <person name="Valentin K."/>
            <person name="Vardi A."/>
            <person name="Wilkerson F.P."/>
            <person name="Rokhsar D.S."/>
        </authorList>
    </citation>
    <scope>NUCLEOTIDE SEQUENCE [LARGE SCALE GENOMIC DNA]</scope>
    <source>
        <strain evidence="9 10">CCMP1335</strain>
    </source>
</reference>
<dbReference type="Gene3D" id="1.10.287.630">
    <property type="entry name" value="Helix hairpin bin"/>
    <property type="match status" value="2"/>
</dbReference>
<dbReference type="CDD" id="cd00038">
    <property type="entry name" value="CAP_ED"/>
    <property type="match status" value="1"/>
</dbReference>
<evidence type="ECO:0000256" key="3">
    <source>
        <dbReference type="ARBA" id="ARBA00022692"/>
    </source>
</evidence>
<evidence type="ECO:0000313" key="10">
    <source>
        <dbReference type="Proteomes" id="UP000001449"/>
    </source>
</evidence>
<feature type="transmembrane region" description="Helical" evidence="7">
    <location>
        <begin position="227"/>
        <end position="248"/>
    </location>
</feature>
<keyword evidence="4 7" id="KW-1133">Transmembrane helix</keyword>
<sequence length="849" mass="96706">MRNRKVYNESATLSQKFSLWIASHFLPDSKVRVAWDGFIFMVIWYNSVITPIRIFIMSGETTPQILISLDVVFDFIFVADTILRFYRPYVDENTGQVVMDPHLIRTKYRGSFTFWVNVIACIPIVKIPISPLLTGTQQNTLHTYFNVLRMIRVLHLPGQFQELKQYLGRKEPVNEPVFRMYVILFFMLLFMCECGCAYFGLSTLLVVDDICPPPDDFVEDILGEEMWTLFFTRSIYYLMQTIFTIGYGDSVVPSKSSVEMSLACAFMIFGVFAYAMTIANMTSVLANLDVVNMQFRHEMDTISHWLTFRSVPNQLRQRISMYFSYLSRSQHGMLDEVLLKELPPRLAIELAEQNIDMLTRVPFFKKERRSDAFLSLVATALKRRIYTPGSFLLYQGEMQRELIIIKSGKAEIHITGVPEAVGSLLPGDYIGDYQLLFGAPNQVGVQTSEFIEALVLTYDAFKGVMWDVFSIAAILYYSIDSPIRIASYIRARTLDSAYDLGFVIGYCVDLLFIVDMLLRARIYSFSTYANGKTVVVSERTEIRQRYLLSDKFKVDVFAVMPFDVVSAVVGRYHALFRLSKLIRVTQIPQALSNLQEHLDVCVMKLLLIILLLAHLNSCAFFAMANFNQHANSGVVGSPHNWANDEGLVDPSPTCPGEAVSLAIVTKQYTAGLYWAMATISTVGYGDITADLDSTQEILYSILILIVGMSVYTLVIASLEDIVSQLDVTSSLYKTKTDKINAYAQIQCLPEPLKARITSYYEQLWRSHLGIRGDKLLKYIPSFLKSDLMSDMIGPFIQKTFFVKDSTADYVQHIVQSLALEIYLPEDYLFREGERCDVLYFAYNGSIDLL</sequence>
<evidence type="ECO:0000313" key="9">
    <source>
        <dbReference type="EMBL" id="EED94210.1"/>
    </source>
</evidence>
<keyword evidence="6 7" id="KW-0472">Membrane</keyword>
<dbReference type="FunFam" id="1.10.287.70:FF:000318">
    <property type="entry name" value="Cyclic nucleotide-gated potassium channel"/>
    <property type="match status" value="1"/>
</dbReference>
<feature type="transmembrane region" description="Helical" evidence="7">
    <location>
        <begin position="112"/>
        <end position="129"/>
    </location>
</feature>
<dbReference type="InterPro" id="IPR018490">
    <property type="entry name" value="cNMP-bd_dom_sf"/>
</dbReference>
<proteinExistence type="predicted"/>
<feature type="transmembrane region" description="Helical" evidence="7">
    <location>
        <begin position="697"/>
        <end position="718"/>
    </location>
</feature>